<evidence type="ECO:0000256" key="8">
    <source>
        <dbReference type="ARBA" id="ARBA00023136"/>
    </source>
</evidence>
<proteinExistence type="inferred from homology"/>
<evidence type="ECO:0000313" key="11">
    <source>
        <dbReference type="Proteomes" id="UP001265746"/>
    </source>
</evidence>
<keyword evidence="5" id="KW-0571">Peptide transport</keyword>
<dbReference type="PANTHER" id="PTHR22601">
    <property type="entry name" value="ISP4 LIKE PROTEIN"/>
    <property type="match status" value="1"/>
</dbReference>
<evidence type="ECO:0000256" key="6">
    <source>
        <dbReference type="ARBA" id="ARBA00022927"/>
    </source>
</evidence>
<keyword evidence="8 9" id="KW-0472">Membrane</keyword>
<sequence>MKIFYVISTATFAWQFLPEFAFPMVAALAPLCWFAPNNHKINFLGSGKGGIGLLNITLNWSNITSTVITYPYRFVV</sequence>
<comment type="subcellular location">
    <subcellularLocation>
        <location evidence="1">Membrane</location>
        <topology evidence="1">Multi-pass membrane protein</topology>
    </subcellularLocation>
</comment>
<dbReference type="GO" id="GO:0016020">
    <property type="term" value="C:membrane"/>
    <property type="evidence" value="ECO:0007669"/>
    <property type="project" value="UniProtKB-SubCell"/>
</dbReference>
<evidence type="ECO:0000256" key="5">
    <source>
        <dbReference type="ARBA" id="ARBA00022856"/>
    </source>
</evidence>
<organism evidence="10 11">
    <name type="scientific">Phomopsis amygdali</name>
    <name type="common">Fusicoccum amygdali</name>
    <dbReference type="NCBI Taxonomy" id="1214568"/>
    <lineage>
        <taxon>Eukaryota</taxon>
        <taxon>Fungi</taxon>
        <taxon>Dikarya</taxon>
        <taxon>Ascomycota</taxon>
        <taxon>Pezizomycotina</taxon>
        <taxon>Sordariomycetes</taxon>
        <taxon>Sordariomycetidae</taxon>
        <taxon>Diaporthales</taxon>
        <taxon>Diaporthaceae</taxon>
        <taxon>Diaporthe</taxon>
    </lineage>
</organism>
<dbReference type="InterPro" id="IPR004648">
    <property type="entry name" value="Oligpept_transpt"/>
</dbReference>
<dbReference type="GO" id="GO:0035673">
    <property type="term" value="F:oligopeptide transmembrane transporter activity"/>
    <property type="evidence" value="ECO:0007669"/>
    <property type="project" value="InterPro"/>
</dbReference>
<dbReference type="EMBL" id="JAUJFL010000004">
    <property type="protein sequence ID" value="KAK2605025.1"/>
    <property type="molecule type" value="Genomic_DNA"/>
</dbReference>
<keyword evidence="7 9" id="KW-1133">Transmembrane helix</keyword>
<evidence type="ECO:0000256" key="1">
    <source>
        <dbReference type="ARBA" id="ARBA00004141"/>
    </source>
</evidence>
<keyword evidence="6" id="KW-0653">Protein transport</keyword>
<dbReference type="GO" id="GO:0015031">
    <property type="term" value="P:protein transport"/>
    <property type="evidence" value="ECO:0007669"/>
    <property type="project" value="UniProtKB-KW"/>
</dbReference>
<comment type="similarity">
    <text evidence="2">Belongs to the oligopeptide OPT transporter family.</text>
</comment>
<comment type="caution">
    <text evidence="10">The sequence shown here is derived from an EMBL/GenBank/DDBJ whole genome shotgun (WGS) entry which is preliminary data.</text>
</comment>
<reference evidence="10" key="1">
    <citation type="submission" date="2023-06" db="EMBL/GenBank/DDBJ databases">
        <authorList>
            <person name="Noh H."/>
        </authorList>
    </citation>
    <scope>NUCLEOTIDE SEQUENCE</scope>
    <source>
        <strain evidence="10">DUCC20226</strain>
    </source>
</reference>
<dbReference type="Proteomes" id="UP001265746">
    <property type="component" value="Unassembled WGS sequence"/>
</dbReference>
<evidence type="ECO:0000256" key="9">
    <source>
        <dbReference type="SAM" id="Phobius"/>
    </source>
</evidence>
<dbReference type="Pfam" id="PF03169">
    <property type="entry name" value="OPT"/>
    <property type="match status" value="1"/>
</dbReference>
<evidence type="ECO:0000256" key="7">
    <source>
        <dbReference type="ARBA" id="ARBA00022989"/>
    </source>
</evidence>
<accession>A0AAD9SE02</accession>
<protein>
    <submittedName>
        <fullName evidence="10">Uncharacterized protein</fullName>
    </submittedName>
</protein>
<feature type="transmembrane region" description="Helical" evidence="9">
    <location>
        <begin position="12"/>
        <end position="34"/>
    </location>
</feature>
<gene>
    <name evidence="10" type="ORF">N8I77_007905</name>
</gene>
<dbReference type="AlphaFoldDB" id="A0AAD9SE02"/>
<evidence type="ECO:0000256" key="3">
    <source>
        <dbReference type="ARBA" id="ARBA00022448"/>
    </source>
</evidence>
<evidence type="ECO:0000256" key="4">
    <source>
        <dbReference type="ARBA" id="ARBA00022692"/>
    </source>
</evidence>
<name>A0AAD9SE02_PHOAM</name>
<keyword evidence="4 9" id="KW-0812">Transmembrane</keyword>
<dbReference type="InterPro" id="IPR004813">
    <property type="entry name" value="OPT"/>
</dbReference>
<keyword evidence="3" id="KW-0813">Transport</keyword>
<evidence type="ECO:0000256" key="2">
    <source>
        <dbReference type="ARBA" id="ARBA00008807"/>
    </source>
</evidence>
<keyword evidence="11" id="KW-1185">Reference proteome</keyword>
<evidence type="ECO:0000313" key="10">
    <source>
        <dbReference type="EMBL" id="KAK2605025.1"/>
    </source>
</evidence>